<protein>
    <submittedName>
        <fullName evidence="1">Uncharacterized protein</fullName>
    </submittedName>
</protein>
<evidence type="ECO:0000313" key="1">
    <source>
        <dbReference type="EMBL" id="PBK84880.1"/>
    </source>
</evidence>
<proteinExistence type="predicted"/>
<organism evidence="1 2">
    <name type="scientific">Armillaria gallica</name>
    <name type="common">Bulbous honey fungus</name>
    <name type="synonym">Armillaria bulbosa</name>
    <dbReference type="NCBI Taxonomy" id="47427"/>
    <lineage>
        <taxon>Eukaryota</taxon>
        <taxon>Fungi</taxon>
        <taxon>Dikarya</taxon>
        <taxon>Basidiomycota</taxon>
        <taxon>Agaricomycotina</taxon>
        <taxon>Agaricomycetes</taxon>
        <taxon>Agaricomycetidae</taxon>
        <taxon>Agaricales</taxon>
        <taxon>Marasmiineae</taxon>
        <taxon>Physalacriaceae</taxon>
        <taxon>Armillaria</taxon>
    </lineage>
</organism>
<sequence length="55" mass="6309">MTPSVLHLSSDELMDALMYRIQKNSAGWDMAKIDAMERHLQTAAAVVLRFIHFFT</sequence>
<dbReference type="Proteomes" id="UP000217790">
    <property type="component" value="Unassembled WGS sequence"/>
</dbReference>
<dbReference type="STRING" id="47427.A0A2H3CSP5"/>
<name>A0A2H3CSP5_ARMGA</name>
<evidence type="ECO:0000313" key="2">
    <source>
        <dbReference type="Proteomes" id="UP000217790"/>
    </source>
</evidence>
<dbReference type="InParanoid" id="A0A2H3CSP5"/>
<dbReference type="EMBL" id="KZ293695">
    <property type="protein sequence ID" value="PBK84880.1"/>
    <property type="molecule type" value="Genomic_DNA"/>
</dbReference>
<reference evidence="2" key="1">
    <citation type="journal article" date="2017" name="Nat. Ecol. Evol.">
        <title>Genome expansion and lineage-specific genetic innovations in the forest pathogenic fungi Armillaria.</title>
        <authorList>
            <person name="Sipos G."/>
            <person name="Prasanna A.N."/>
            <person name="Walter M.C."/>
            <person name="O'Connor E."/>
            <person name="Balint B."/>
            <person name="Krizsan K."/>
            <person name="Kiss B."/>
            <person name="Hess J."/>
            <person name="Varga T."/>
            <person name="Slot J."/>
            <person name="Riley R."/>
            <person name="Boka B."/>
            <person name="Rigling D."/>
            <person name="Barry K."/>
            <person name="Lee J."/>
            <person name="Mihaltcheva S."/>
            <person name="LaButti K."/>
            <person name="Lipzen A."/>
            <person name="Waldron R."/>
            <person name="Moloney N.M."/>
            <person name="Sperisen C."/>
            <person name="Kredics L."/>
            <person name="Vagvoelgyi C."/>
            <person name="Patrignani A."/>
            <person name="Fitzpatrick D."/>
            <person name="Nagy I."/>
            <person name="Doyle S."/>
            <person name="Anderson J.B."/>
            <person name="Grigoriev I.V."/>
            <person name="Gueldener U."/>
            <person name="Muensterkoetter M."/>
            <person name="Nagy L.G."/>
        </authorList>
    </citation>
    <scope>NUCLEOTIDE SEQUENCE [LARGE SCALE GENOMIC DNA]</scope>
    <source>
        <strain evidence="2">Ar21-2</strain>
    </source>
</reference>
<dbReference type="AlphaFoldDB" id="A0A2H3CSP5"/>
<gene>
    <name evidence="1" type="ORF">ARMGADRAFT_1018283</name>
</gene>
<keyword evidence="2" id="KW-1185">Reference proteome</keyword>
<accession>A0A2H3CSP5</accession>